<keyword evidence="3" id="KW-1185">Reference proteome</keyword>
<dbReference type="Pfam" id="PF11726">
    <property type="entry name" value="YagK_YfjJ_C"/>
    <property type="match status" value="1"/>
</dbReference>
<protein>
    <submittedName>
        <fullName evidence="2">Inovirus Gp2 family protein</fullName>
    </submittedName>
</protein>
<sequence>MNNDTLNDILQSKIVQNYGSLNPTYVERIYETINKALNDYPRILAVRLDLRLPDEDLRDCLTNYKPDAEVITRFIASLKAQIKASLEHRKKEGKRTFPCTLRYVWVRELNAEGKKHYHVLLLINRDAYITLGCYAGVIGERVRAEGLASMVFKAWISATGLEDMKYRGLVYFPSQGCYHLFRNGHYFKNEYTALMKRALYLAKERSKSNEDGWRNFGCSQN</sequence>
<feature type="domain" description="YagK/YfjJ C-terminal" evidence="1">
    <location>
        <begin position="37"/>
        <end position="219"/>
    </location>
</feature>
<name>A0AB35RJB1_9ENTR</name>
<gene>
    <name evidence="2" type="ORF">R0H02_06570</name>
</gene>
<organism evidence="2 3">
    <name type="scientific">Phytobacter ursingii</name>
    <dbReference type="NCBI Taxonomy" id="1972431"/>
    <lineage>
        <taxon>Bacteria</taxon>
        <taxon>Pseudomonadati</taxon>
        <taxon>Pseudomonadota</taxon>
        <taxon>Gammaproteobacteria</taxon>
        <taxon>Enterobacterales</taxon>
        <taxon>Enterobacteriaceae</taxon>
        <taxon>Phytobacter</taxon>
    </lineage>
</organism>
<dbReference type="InterPro" id="IPR057271">
    <property type="entry name" value="YagK_YfjJ_C"/>
</dbReference>
<evidence type="ECO:0000313" key="2">
    <source>
        <dbReference type="EMBL" id="MDV2862129.1"/>
    </source>
</evidence>
<dbReference type="EMBL" id="JAWJAC010000003">
    <property type="protein sequence ID" value="MDV2862129.1"/>
    <property type="molecule type" value="Genomic_DNA"/>
</dbReference>
<accession>A0AB35RJB1</accession>
<proteinExistence type="predicted"/>
<evidence type="ECO:0000259" key="1">
    <source>
        <dbReference type="Pfam" id="PF11726"/>
    </source>
</evidence>
<dbReference type="AlphaFoldDB" id="A0AB35RJB1"/>
<dbReference type="Proteomes" id="UP001286589">
    <property type="component" value="Unassembled WGS sequence"/>
</dbReference>
<evidence type="ECO:0000313" key="3">
    <source>
        <dbReference type="Proteomes" id="UP001286589"/>
    </source>
</evidence>
<comment type="caution">
    <text evidence="2">The sequence shown here is derived from an EMBL/GenBank/DDBJ whole genome shotgun (WGS) entry which is preliminary data.</text>
</comment>
<dbReference type="RefSeq" id="WP_317101487.1">
    <property type="nucleotide sequence ID" value="NZ_JAWJAC010000003.1"/>
</dbReference>
<reference evidence="2 3" key="1">
    <citation type="submission" date="2023-10" db="EMBL/GenBank/DDBJ databases">
        <title>Phytobacter spp. The emergence of a new genus of hospital-origin enterobacteria encoding carbapenemases in Argentina.</title>
        <authorList>
            <person name="Vay C."/>
            <person name="Almuzara M."/>
            <person name="Traglia G.M."/>
            <person name="Campos J."/>
        </authorList>
    </citation>
    <scope>NUCLEOTIDE SEQUENCE [LARGE SCALE GENOMIC DNA]</scope>
    <source>
        <strain evidence="2 3">CVMA36</strain>
    </source>
</reference>